<dbReference type="EMBL" id="CAJMWW010000557">
    <property type="protein sequence ID" value="CAE6473797.1"/>
    <property type="molecule type" value="Genomic_DNA"/>
</dbReference>
<dbReference type="AlphaFoldDB" id="A0A8H3GXW9"/>
<gene>
    <name evidence="1" type="ORF">RDB_LOCUS184773</name>
</gene>
<accession>A0A8H3GXW9</accession>
<reference evidence="1" key="1">
    <citation type="submission" date="2021-01" db="EMBL/GenBank/DDBJ databases">
        <authorList>
            <person name="Kaushik A."/>
        </authorList>
    </citation>
    <scope>NUCLEOTIDE SEQUENCE</scope>
    <source>
        <strain evidence="1">AG3-T5</strain>
    </source>
</reference>
<proteinExistence type="predicted"/>
<dbReference type="Proteomes" id="UP000663841">
    <property type="component" value="Unassembled WGS sequence"/>
</dbReference>
<evidence type="ECO:0000313" key="2">
    <source>
        <dbReference type="Proteomes" id="UP000663841"/>
    </source>
</evidence>
<name>A0A8H3GXW9_9AGAM</name>
<organism evidence="1 2">
    <name type="scientific">Rhizoctonia solani</name>
    <dbReference type="NCBI Taxonomy" id="456999"/>
    <lineage>
        <taxon>Eukaryota</taxon>
        <taxon>Fungi</taxon>
        <taxon>Dikarya</taxon>
        <taxon>Basidiomycota</taxon>
        <taxon>Agaricomycotina</taxon>
        <taxon>Agaricomycetes</taxon>
        <taxon>Cantharellales</taxon>
        <taxon>Ceratobasidiaceae</taxon>
        <taxon>Rhizoctonia</taxon>
    </lineage>
</organism>
<protein>
    <submittedName>
        <fullName evidence="1">Uncharacterized protein</fullName>
    </submittedName>
</protein>
<sequence>PWMLYALGVHVMGRSTTSLAALAGTNADSTRRRQAHEARREGCRGKACTALTREARRGFGARVQPGRVCNF</sequence>
<feature type="non-terminal residue" evidence="1">
    <location>
        <position position="1"/>
    </location>
</feature>
<comment type="caution">
    <text evidence="1">The sequence shown here is derived from an EMBL/GenBank/DDBJ whole genome shotgun (WGS) entry which is preliminary data.</text>
</comment>
<evidence type="ECO:0000313" key="1">
    <source>
        <dbReference type="EMBL" id="CAE6473797.1"/>
    </source>
</evidence>